<dbReference type="STRING" id="1257118.L8H2X4"/>
<evidence type="ECO:0000256" key="2">
    <source>
        <dbReference type="ARBA" id="ARBA00022723"/>
    </source>
</evidence>
<dbReference type="GO" id="GO:0016818">
    <property type="term" value="F:hydrolase activity, acting on acid anhydrides, in phosphorus-containing anhydrides"/>
    <property type="evidence" value="ECO:0007669"/>
    <property type="project" value="InterPro"/>
</dbReference>
<dbReference type="Proteomes" id="UP000011083">
    <property type="component" value="Unassembled WGS sequence"/>
</dbReference>
<evidence type="ECO:0000259" key="14">
    <source>
        <dbReference type="PROSITE" id="PS51192"/>
    </source>
</evidence>
<dbReference type="Pfam" id="PF13445">
    <property type="entry name" value="zf-RING_UBOX"/>
    <property type="match status" value="1"/>
</dbReference>
<dbReference type="Gene3D" id="3.40.50.10810">
    <property type="entry name" value="Tandem AAA-ATPase domain"/>
    <property type="match status" value="1"/>
</dbReference>
<dbReference type="InterPro" id="IPR014905">
    <property type="entry name" value="HIRAN"/>
</dbReference>
<dbReference type="SUPFAM" id="SSF52540">
    <property type="entry name" value="P-loop containing nucleoside triphosphate hydrolases"/>
    <property type="match status" value="2"/>
</dbReference>
<feature type="domain" description="Helicase C-terminal" evidence="15">
    <location>
        <begin position="854"/>
        <end position="1003"/>
    </location>
</feature>
<dbReference type="GO" id="GO:0003676">
    <property type="term" value="F:nucleic acid binding"/>
    <property type="evidence" value="ECO:0007669"/>
    <property type="project" value="InterPro"/>
</dbReference>
<dbReference type="GO" id="GO:0006281">
    <property type="term" value="P:DNA repair"/>
    <property type="evidence" value="ECO:0007669"/>
    <property type="project" value="TreeGrafter"/>
</dbReference>
<keyword evidence="5" id="KW-0378">Hydrolase</keyword>
<dbReference type="GO" id="GO:0005634">
    <property type="term" value="C:nucleus"/>
    <property type="evidence" value="ECO:0007669"/>
    <property type="project" value="UniProtKB-SubCell"/>
</dbReference>
<dbReference type="PROSITE" id="PS50089">
    <property type="entry name" value="ZF_RING_2"/>
    <property type="match status" value="1"/>
</dbReference>
<keyword evidence="7" id="KW-0862">Zinc</keyword>
<dbReference type="GO" id="GO:0005524">
    <property type="term" value="F:ATP binding"/>
    <property type="evidence" value="ECO:0007669"/>
    <property type="project" value="UniProtKB-KW"/>
</dbReference>
<dbReference type="GeneID" id="14919546"/>
<evidence type="ECO:0000256" key="1">
    <source>
        <dbReference type="ARBA" id="ARBA00004123"/>
    </source>
</evidence>
<evidence type="ECO:0000259" key="15">
    <source>
        <dbReference type="PROSITE" id="PS51194"/>
    </source>
</evidence>
<dbReference type="InterPro" id="IPR001841">
    <property type="entry name" value="Znf_RING"/>
</dbReference>
<evidence type="ECO:0000256" key="10">
    <source>
        <dbReference type="PROSITE-ProRule" id="PRU00175"/>
    </source>
</evidence>
<dbReference type="EMBL" id="KB007946">
    <property type="protein sequence ID" value="ELR18761.1"/>
    <property type="molecule type" value="Genomic_DNA"/>
</dbReference>
<dbReference type="Pfam" id="PF00176">
    <property type="entry name" value="SNF2-rel_dom"/>
    <property type="match status" value="1"/>
</dbReference>
<dbReference type="PROSITE" id="PS51194">
    <property type="entry name" value="HELICASE_CTER"/>
    <property type="match status" value="1"/>
</dbReference>
<dbReference type="SUPFAM" id="SSF57850">
    <property type="entry name" value="RING/U-box"/>
    <property type="match status" value="1"/>
</dbReference>
<dbReference type="Gene3D" id="3.30.40.10">
    <property type="entry name" value="Zinc/RING finger domain, C3HC4 (zinc finger)"/>
    <property type="match status" value="1"/>
</dbReference>
<evidence type="ECO:0000256" key="5">
    <source>
        <dbReference type="ARBA" id="ARBA00022801"/>
    </source>
</evidence>
<evidence type="ECO:0000259" key="13">
    <source>
        <dbReference type="PROSITE" id="PS50089"/>
    </source>
</evidence>
<evidence type="ECO:0000313" key="17">
    <source>
        <dbReference type="Proteomes" id="UP000011083"/>
    </source>
</evidence>
<dbReference type="CDD" id="cd18793">
    <property type="entry name" value="SF2_C_SNF"/>
    <property type="match status" value="1"/>
</dbReference>
<dbReference type="PROSITE" id="PS01159">
    <property type="entry name" value="WW_DOMAIN_1"/>
    <property type="match status" value="1"/>
</dbReference>
<dbReference type="InterPro" id="IPR027417">
    <property type="entry name" value="P-loop_NTPase"/>
</dbReference>
<dbReference type="CDD" id="cd18008">
    <property type="entry name" value="DEXDc_SHPRH-like"/>
    <property type="match status" value="1"/>
</dbReference>
<dbReference type="CDD" id="cd00201">
    <property type="entry name" value="WW"/>
    <property type="match status" value="1"/>
</dbReference>
<feature type="domain" description="Helicase ATP-binding" evidence="14">
    <location>
        <begin position="481"/>
        <end position="676"/>
    </location>
</feature>
<keyword evidence="2" id="KW-0479">Metal-binding</keyword>
<dbReference type="SMART" id="SM00456">
    <property type="entry name" value="WW"/>
    <property type="match status" value="1"/>
</dbReference>
<evidence type="ECO:0000259" key="12">
    <source>
        <dbReference type="PROSITE" id="PS50020"/>
    </source>
</evidence>
<evidence type="ECO:0000256" key="9">
    <source>
        <dbReference type="ARBA" id="ARBA00023242"/>
    </source>
</evidence>
<protein>
    <submittedName>
        <fullName evidence="16">Helicase Cterminal domain containing protein</fullName>
    </submittedName>
</protein>
<reference evidence="16 17" key="1">
    <citation type="journal article" date="2013" name="Genome Biol.">
        <title>Genome of Acanthamoeba castellanii highlights extensive lateral gene transfer and early evolution of tyrosine kinase signaling.</title>
        <authorList>
            <person name="Clarke M."/>
            <person name="Lohan A.J."/>
            <person name="Liu B."/>
            <person name="Lagkouvardos I."/>
            <person name="Roy S."/>
            <person name="Zafar N."/>
            <person name="Bertelli C."/>
            <person name="Schilde C."/>
            <person name="Kianianmomeni A."/>
            <person name="Burglin T.R."/>
            <person name="Frech C."/>
            <person name="Turcotte B."/>
            <person name="Kopec K.O."/>
            <person name="Synnott J.M."/>
            <person name="Choo C."/>
            <person name="Paponov I."/>
            <person name="Finkler A."/>
            <person name="Soon Heng Tan C."/>
            <person name="Hutchins A.P."/>
            <person name="Weinmeier T."/>
            <person name="Rattei T."/>
            <person name="Chu J.S."/>
            <person name="Gimenez G."/>
            <person name="Irimia M."/>
            <person name="Rigden D.J."/>
            <person name="Fitzpatrick D.A."/>
            <person name="Lorenzo-Morales J."/>
            <person name="Bateman A."/>
            <person name="Chiu C.H."/>
            <person name="Tang P."/>
            <person name="Hegemann P."/>
            <person name="Fromm H."/>
            <person name="Raoult D."/>
            <person name="Greub G."/>
            <person name="Miranda-Saavedra D."/>
            <person name="Chen N."/>
            <person name="Nash P."/>
            <person name="Ginger M.L."/>
            <person name="Horn M."/>
            <person name="Schaap P."/>
            <person name="Caler L."/>
            <person name="Loftus B."/>
        </authorList>
    </citation>
    <scope>NUCLEOTIDE SEQUENCE [LARGE SCALE GENOMIC DNA]</scope>
    <source>
        <strain evidence="16 17">Neff</strain>
    </source>
</reference>
<dbReference type="PROSITE" id="PS00518">
    <property type="entry name" value="ZF_RING_1"/>
    <property type="match status" value="1"/>
</dbReference>
<dbReference type="Gene3D" id="3.40.50.300">
    <property type="entry name" value="P-loop containing nucleotide triphosphate hydrolases"/>
    <property type="match status" value="1"/>
</dbReference>
<keyword evidence="8" id="KW-0067">ATP-binding</keyword>
<dbReference type="InterPro" id="IPR036020">
    <property type="entry name" value="WW_dom_sf"/>
</dbReference>
<dbReference type="InterPro" id="IPR049730">
    <property type="entry name" value="SNF2/RAD54-like_C"/>
</dbReference>
<dbReference type="InterPro" id="IPR027370">
    <property type="entry name" value="Znf-RING_euk"/>
</dbReference>
<gene>
    <name evidence="16" type="ORF">ACA1_040770</name>
</gene>
<comment type="subcellular location">
    <subcellularLocation>
        <location evidence="1">Nucleus</location>
    </subcellularLocation>
</comment>
<evidence type="ECO:0000256" key="3">
    <source>
        <dbReference type="ARBA" id="ARBA00022741"/>
    </source>
</evidence>
<dbReference type="AlphaFoldDB" id="L8H2X4"/>
<dbReference type="InterPro" id="IPR013083">
    <property type="entry name" value="Znf_RING/FYVE/PHD"/>
</dbReference>
<feature type="domain" description="WW" evidence="12">
    <location>
        <begin position="440"/>
        <end position="473"/>
    </location>
</feature>
<dbReference type="SMART" id="SM00490">
    <property type="entry name" value="HELICc"/>
    <property type="match status" value="1"/>
</dbReference>
<dbReference type="InterPro" id="IPR038718">
    <property type="entry name" value="SNF2-like_sf"/>
</dbReference>
<proteinExistence type="predicted"/>
<organism evidence="16 17">
    <name type="scientific">Acanthamoeba castellanii (strain ATCC 30010 / Neff)</name>
    <dbReference type="NCBI Taxonomy" id="1257118"/>
    <lineage>
        <taxon>Eukaryota</taxon>
        <taxon>Amoebozoa</taxon>
        <taxon>Discosea</taxon>
        <taxon>Longamoebia</taxon>
        <taxon>Centramoebida</taxon>
        <taxon>Acanthamoebidae</taxon>
        <taxon>Acanthamoeba</taxon>
    </lineage>
</organism>
<dbReference type="SMART" id="SM00487">
    <property type="entry name" value="DEXDc"/>
    <property type="match status" value="1"/>
</dbReference>
<dbReference type="Pfam" id="PF00271">
    <property type="entry name" value="Helicase_C"/>
    <property type="match status" value="1"/>
</dbReference>
<dbReference type="InterPro" id="IPR001650">
    <property type="entry name" value="Helicase_C-like"/>
</dbReference>
<feature type="compositionally biased region" description="Basic and acidic residues" evidence="11">
    <location>
        <begin position="598"/>
        <end position="610"/>
    </location>
</feature>
<keyword evidence="3" id="KW-0547">Nucleotide-binding</keyword>
<dbReference type="InterPro" id="IPR014001">
    <property type="entry name" value="Helicase_ATP-bd"/>
</dbReference>
<dbReference type="RefSeq" id="XP_004340813.1">
    <property type="nucleotide sequence ID" value="XM_004340765.1"/>
</dbReference>
<keyword evidence="4 10" id="KW-0863">Zinc-finger</keyword>
<dbReference type="InterPro" id="IPR001202">
    <property type="entry name" value="WW_dom"/>
</dbReference>
<dbReference type="GO" id="GO:0004386">
    <property type="term" value="F:helicase activity"/>
    <property type="evidence" value="ECO:0007669"/>
    <property type="project" value="UniProtKB-KW"/>
</dbReference>
<dbReference type="InterPro" id="IPR017907">
    <property type="entry name" value="Znf_RING_CS"/>
</dbReference>
<dbReference type="GO" id="GO:0008094">
    <property type="term" value="F:ATP-dependent activity, acting on DNA"/>
    <property type="evidence" value="ECO:0007669"/>
    <property type="project" value="TreeGrafter"/>
</dbReference>
<dbReference type="KEGG" id="acan:ACA1_040770"/>
<dbReference type="VEuPathDB" id="AmoebaDB:ACA1_040770"/>
<dbReference type="SMART" id="SM00184">
    <property type="entry name" value="RING"/>
    <property type="match status" value="1"/>
</dbReference>
<evidence type="ECO:0000256" key="6">
    <source>
        <dbReference type="ARBA" id="ARBA00022806"/>
    </source>
</evidence>
<evidence type="ECO:0000256" key="7">
    <source>
        <dbReference type="ARBA" id="ARBA00022833"/>
    </source>
</evidence>
<keyword evidence="9" id="KW-0539">Nucleus</keyword>
<dbReference type="PANTHER" id="PTHR45626">
    <property type="entry name" value="TRANSCRIPTION TERMINATION FACTOR 2-RELATED"/>
    <property type="match status" value="1"/>
</dbReference>
<dbReference type="GO" id="GO:0008270">
    <property type="term" value="F:zinc ion binding"/>
    <property type="evidence" value="ECO:0007669"/>
    <property type="project" value="UniProtKB-KW"/>
</dbReference>
<sequence>MNSHANMNGIKTEGTEGLMGFSFDPENLLDEQNFAQASQLIESLSGVDMGLGDGSMDGQGGDVAQADLQFITDLANRLNSNWAQKGGQGGNTDDLSAWLHTLQGVSEGDMMVEGSQASEEEDEARQRYLGSLTFDVADSHLHAGPKLIPGDDVLLRPVRTLSPLGVEVHTDSGHTIGTLPRTVAAWVAPLLDLPRVKVSAHLPNDLDNGLAVVLKFYFRLIPSASSFTAAATFSDPLLLEPIERGALQHLAQALGRDLLDLLPNAVLNDVLSSSSSSSSSSLTSSSASIAPLSSPFASRNGIVSSGPVAGSYSSSGVLNSSAGGISGIIGGGVMGQLPKKRELTVSCPMLPQAVNKRARTGEGNRFLDSEFGNPAGEPTANELQQLLGGLNGQHAEIAEMEPSPALMLTLRSYQKQALGWMVARERSTTEILELHESARRVLPAEWKEYTTSTGRKYYYNDTTKFTTWEFPVQHEPIKPTDSSKVSVRGGILADQMGMGKTIEVLSLILTNHQRDPHSDFAKTNLVVCPLSVLTQWLDEIRSHTASGHISIYVYHGANRVRDPAFLAKHDVVITTYSTLAAELPSEKKGKASSPEAIAEAKAKRQQRKGDPQGAALIQVPWYRVLLDEAHTIKDRSTRTAKAAFALKAQRRWAVTGTPIQNKLDDLYSLLHFLRLSKTKFNAFIQAGSVLKNYAHILELLLRLRQACNHPYLVLHARQPAASSAEAPQLMMRYLAELRAGHQVVPPPALRELLTRWADEECVICLEPVDEPALTPCAHVFCKACILRHLLASPGTSCCPTCNQQVLPNDLIPLPKPDKDNMPADPAASAEGNNHKAALAAKWKSSTKIDALMQSLCDLLARDPGIKSIVFSQWTSMLDLVEIPLQEAGIRFVRLDGSMPQAHRENHIRTFRTDPGVNVFLVSMKAGGLGLNLTTASHVFLLDPWWNPATEDQAIDRVHRLGQVRPVVVTRFVVKDTIEERILELQQKKKQLAQGVMMRNKELRQIRIEELRLLFRD</sequence>
<feature type="region of interest" description="Disordered" evidence="11">
    <location>
        <begin position="585"/>
        <end position="612"/>
    </location>
</feature>
<evidence type="ECO:0000256" key="4">
    <source>
        <dbReference type="ARBA" id="ARBA00022771"/>
    </source>
</evidence>
<dbReference type="InterPro" id="IPR050628">
    <property type="entry name" value="SNF2_RAD54_helicase_TF"/>
</dbReference>
<evidence type="ECO:0000256" key="11">
    <source>
        <dbReference type="SAM" id="MobiDB-lite"/>
    </source>
</evidence>
<feature type="domain" description="RING-type" evidence="13">
    <location>
        <begin position="761"/>
        <end position="802"/>
    </location>
</feature>
<evidence type="ECO:0000313" key="16">
    <source>
        <dbReference type="EMBL" id="ELR18761.1"/>
    </source>
</evidence>
<dbReference type="Gene3D" id="2.20.70.10">
    <property type="match status" value="1"/>
</dbReference>
<dbReference type="PROSITE" id="PS51192">
    <property type="entry name" value="HELICASE_ATP_BIND_1"/>
    <property type="match status" value="1"/>
</dbReference>
<keyword evidence="6 16" id="KW-0347">Helicase</keyword>
<name>L8H2X4_ACACF</name>
<dbReference type="Pfam" id="PF08797">
    <property type="entry name" value="HIRAN"/>
    <property type="match status" value="1"/>
</dbReference>
<dbReference type="PROSITE" id="PS50020">
    <property type="entry name" value="WW_DOMAIN_2"/>
    <property type="match status" value="1"/>
</dbReference>
<dbReference type="SUPFAM" id="SSF51045">
    <property type="entry name" value="WW domain"/>
    <property type="match status" value="1"/>
</dbReference>
<accession>L8H2X4</accession>
<evidence type="ECO:0000256" key="8">
    <source>
        <dbReference type="ARBA" id="ARBA00022840"/>
    </source>
</evidence>
<keyword evidence="17" id="KW-1185">Reference proteome</keyword>
<dbReference type="InterPro" id="IPR000330">
    <property type="entry name" value="SNF2_N"/>
</dbReference>
<dbReference type="OrthoDB" id="19745at2759"/>